<evidence type="ECO:0000256" key="6">
    <source>
        <dbReference type="ARBA" id="ARBA00022438"/>
    </source>
</evidence>
<comment type="function">
    <text evidence="3">Catalyzes the removal of a penultimate prolyl residue from the N-termini of peptides.</text>
</comment>
<organism evidence="15 16">
    <name type="scientific">Hyphodiscus hymeniophilus</name>
    <dbReference type="NCBI Taxonomy" id="353542"/>
    <lineage>
        <taxon>Eukaryota</taxon>
        <taxon>Fungi</taxon>
        <taxon>Dikarya</taxon>
        <taxon>Ascomycota</taxon>
        <taxon>Pezizomycotina</taxon>
        <taxon>Leotiomycetes</taxon>
        <taxon>Helotiales</taxon>
        <taxon>Hyphodiscaceae</taxon>
        <taxon>Hyphodiscus</taxon>
    </lineage>
</organism>
<dbReference type="CDD" id="cd01087">
    <property type="entry name" value="Prolidase"/>
    <property type="match status" value="1"/>
</dbReference>
<dbReference type="Pfam" id="PF05195">
    <property type="entry name" value="AMP_N"/>
    <property type="match status" value="1"/>
</dbReference>
<dbReference type="InterPro" id="IPR052433">
    <property type="entry name" value="X-Pro_dipept-like"/>
</dbReference>
<evidence type="ECO:0000256" key="11">
    <source>
        <dbReference type="ARBA" id="ARBA00023211"/>
    </source>
</evidence>
<dbReference type="InterPro" id="IPR036005">
    <property type="entry name" value="Creatinase/aminopeptidase-like"/>
</dbReference>
<evidence type="ECO:0000313" key="15">
    <source>
        <dbReference type="EMBL" id="KAG0646884.1"/>
    </source>
</evidence>
<keyword evidence="10" id="KW-0482">Metalloprotease</keyword>
<dbReference type="GO" id="GO:0070006">
    <property type="term" value="F:metalloaminopeptidase activity"/>
    <property type="evidence" value="ECO:0007669"/>
    <property type="project" value="InterPro"/>
</dbReference>
<keyword evidence="7" id="KW-0645">Protease</keyword>
<name>A0A9P6VFH9_9HELO</name>
<reference evidence="15" key="1">
    <citation type="submission" date="2019-07" db="EMBL/GenBank/DDBJ databases">
        <title>Hyphodiscus hymeniophilus genome sequencing and assembly.</title>
        <authorList>
            <person name="Kramer G."/>
            <person name="Nodwell J."/>
        </authorList>
    </citation>
    <scope>NUCLEOTIDE SEQUENCE</scope>
    <source>
        <strain evidence="15">ATCC 34498</strain>
    </source>
</reference>
<evidence type="ECO:0000256" key="10">
    <source>
        <dbReference type="ARBA" id="ARBA00023049"/>
    </source>
</evidence>
<evidence type="ECO:0000259" key="14">
    <source>
        <dbReference type="SMART" id="SM01011"/>
    </source>
</evidence>
<dbReference type="SMART" id="SM01011">
    <property type="entry name" value="AMP_N"/>
    <property type="match status" value="1"/>
</dbReference>
<evidence type="ECO:0000313" key="16">
    <source>
        <dbReference type="Proteomes" id="UP000785200"/>
    </source>
</evidence>
<dbReference type="InterPro" id="IPR029149">
    <property type="entry name" value="Creatin/AminoP/Spt16_N"/>
</dbReference>
<evidence type="ECO:0000256" key="9">
    <source>
        <dbReference type="ARBA" id="ARBA00022801"/>
    </source>
</evidence>
<proteinExistence type="inferred from homology"/>
<comment type="caution">
    <text evidence="15">The sequence shown here is derived from an EMBL/GenBank/DDBJ whole genome shotgun (WGS) entry which is preliminary data.</text>
</comment>
<dbReference type="SUPFAM" id="SSF53092">
    <property type="entry name" value="Creatinase/prolidase N-terminal domain"/>
    <property type="match status" value="1"/>
</dbReference>
<dbReference type="Pfam" id="PF00557">
    <property type="entry name" value="Peptidase_M24"/>
    <property type="match status" value="1"/>
</dbReference>
<keyword evidence="9" id="KW-0378">Hydrolase</keyword>
<comment type="cofactor">
    <cofactor evidence="2">
        <name>Mn(2+)</name>
        <dbReference type="ChEBI" id="CHEBI:29035"/>
    </cofactor>
</comment>
<keyword evidence="6 15" id="KW-0031">Aminopeptidase</keyword>
<keyword evidence="8" id="KW-0479">Metal-binding</keyword>
<keyword evidence="16" id="KW-1185">Reference proteome</keyword>
<evidence type="ECO:0000256" key="12">
    <source>
        <dbReference type="ARBA" id="ARBA00030849"/>
    </source>
</evidence>
<comment type="similarity">
    <text evidence="4">Belongs to the peptidase M24B family.</text>
</comment>
<dbReference type="EC" id="3.4.11.9" evidence="5"/>
<evidence type="ECO:0000256" key="5">
    <source>
        <dbReference type="ARBA" id="ARBA00012574"/>
    </source>
</evidence>
<evidence type="ECO:0000256" key="8">
    <source>
        <dbReference type="ARBA" id="ARBA00022723"/>
    </source>
</evidence>
<dbReference type="OrthoDB" id="10261878at2759"/>
<feature type="domain" description="Aminopeptidase P N-terminal" evidence="14">
    <location>
        <begin position="42"/>
        <end position="175"/>
    </location>
</feature>
<dbReference type="GO" id="GO:0030145">
    <property type="term" value="F:manganese ion binding"/>
    <property type="evidence" value="ECO:0007669"/>
    <property type="project" value="InterPro"/>
</dbReference>
<dbReference type="GO" id="GO:0006508">
    <property type="term" value="P:proteolysis"/>
    <property type="evidence" value="ECO:0007669"/>
    <property type="project" value="UniProtKB-KW"/>
</dbReference>
<evidence type="ECO:0000256" key="1">
    <source>
        <dbReference type="ARBA" id="ARBA00001424"/>
    </source>
</evidence>
<dbReference type="Proteomes" id="UP000785200">
    <property type="component" value="Unassembled WGS sequence"/>
</dbReference>
<dbReference type="Gene3D" id="3.40.350.10">
    <property type="entry name" value="Creatinase/prolidase N-terminal domain"/>
    <property type="match status" value="1"/>
</dbReference>
<evidence type="ECO:0000256" key="7">
    <source>
        <dbReference type="ARBA" id="ARBA00022670"/>
    </source>
</evidence>
<dbReference type="EMBL" id="VNKQ01000014">
    <property type="protein sequence ID" value="KAG0646884.1"/>
    <property type="molecule type" value="Genomic_DNA"/>
</dbReference>
<accession>A0A9P6VFH9</accession>
<gene>
    <name evidence="15" type="ORF">D0Z07_6307</name>
</gene>
<evidence type="ECO:0000256" key="3">
    <source>
        <dbReference type="ARBA" id="ARBA00002443"/>
    </source>
</evidence>
<dbReference type="PANTHER" id="PTHR43226:SF3">
    <property type="entry name" value="XAA-PRO AMINOPEPTIDASE AN0832-RELATED"/>
    <property type="match status" value="1"/>
</dbReference>
<dbReference type="AlphaFoldDB" id="A0A9P6VFH9"/>
<sequence length="526" mass="59120">MASIEGNDTEEQSQSSGSWICVNDDEFDALSINFKPKPVEKYPAKLHARSVAKRLGTKAGLIYLVGLPSKLYEDSDMPVIFRQRRYFYYLTGIDLPDCTVTYNIQRDQLRLWIPAERTGRDVIYNGFTPSPDDIYAKYDFDHVGRHGSLDGYIAHFAHRESGDIFVLHEDQKPKLPERSNGANVWSYIDHFDTSRLQPAMDASRAIKSAYEIKLIRKASEISAQAHTNVLLSIKYLENESEVEAVFQATSIAARAKHQAYGVIAAAGENASTLHYMANNEPLKGRQLLCLDAGCEWKCYASDVTRTFPISGKHTTESKAIYDLVAKMQEECIKMVKPNANYRDIHLHAHKVAIRGLMELGLLNGSFEELYAAGASVMFLPHGLGHYMGLEVHDVGAVGNLLYAFQDEHKDWMSAYHEIRSQPSTSASSILAPNMVITVEPGIYFSRYALEDVYLKDPKYAKFINKDFLQYYYPVGGVRIEDDILVTEDGFENLTTAPKGQAALDIINGYDENATVAMKAKSRGWSW</sequence>
<comment type="catalytic activity">
    <reaction evidence="1">
        <text>Release of any N-terminal amino acid, including proline, that is linked to proline, even from a dipeptide or tripeptide.</text>
        <dbReference type="EC" id="3.4.11.9"/>
    </reaction>
</comment>
<dbReference type="Gene3D" id="3.90.230.10">
    <property type="entry name" value="Creatinase/methionine aminopeptidase superfamily"/>
    <property type="match status" value="1"/>
</dbReference>
<keyword evidence="11" id="KW-0464">Manganese</keyword>
<protein>
    <recommendedName>
        <fullName evidence="5">Xaa-Pro aminopeptidase</fullName>
        <ecNumber evidence="5">3.4.11.9</ecNumber>
    </recommendedName>
    <alternativeName>
        <fullName evidence="12">Aminoacylproline aminopeptidase</fullName>
    </alternativeName>
    <alternativeName>
        <fullName evidence="13">Prolidase</fullName>
    </alternativeName>
</protein>
<evidence type="ECO:0000256" key="2">
    <source>
        <dbReference type="ARBA" id="ARBA00001936"/>
    </source>
</evidence>
<dbReference type="InterPro" id="IPR000994">
    <property type="entry name" value="Pept_M24"/>
</dbReference>
<dbReference type="InterPro" id="IPR007865">
    <property type="entry name" value="Aminopep_P_N"/>
</dbReference>
<dbReference type="SUPFAM" id="SSF55920">
    <property type="entry name" value="Creatinase/aminopeptidase"/>
    <property type="match status" value="1"/>
</dbReference>
<evidence type="ECO:0000256" key="4">
    <source>
        <dbReference type="ARBA" id="ARBA00008766"/>
    </source>
</evidence>
<evidence type="ECO:0000256" key="13">
    <source>
        <dbReference type="ARBA" id="ARBA00032413"/>
    </source>
</evidence>
<dbReference type="PANTHER" id="PTHR43226">
    <property type="entry name" value="XAA-PRO AMINOPEPTIDASE 3"/>
    <property type="match status" value="1"/>
</dbReference>